<sequence>PFSLRAPQTPVSAADRVPPRTVTSPVRSPGNKISETGFASVSCEFLDAFARTTSSQKTYSSERAASDRIDSSVEQMAVDSTPKPESNFSQQTGFSTPDALMDCYRARLPFPNQTASG</sequence>
<feature type="region of interest" description="Disordered" evidence="1">
    <location>
        <begin position="1"/>
        <end position="33"/>
    </location>
</feature>
<reference evidence="2 3" key="1">
    <citation type="submission" date="2018-11" db="EMBL/GenBank/DDBJ databases">
        <authorList>
            <consortium name="Pathogen Informatics"/>
        </authorList>
    </citation>
    <scope>NUCLEOTIDE SEQUENCE [LARGE SCALE GENOMIC DNA]</scope>
</reference>
<feature type="non-terminal residue" evidence="2">
    <location>
        <position position="1"/>
    </location>
</feature>
<organism evidence="2 3">
    <name type="scientific">Dibothriocephalus latus</name>
    <name type="common">Fish tapeworm</name>
    <name type="synonym">Diphyllobothrium latum</name>
    <dbReference type="NCBI Taxonomy" id="60516"/>
    <lineage>
        <taxon>Eukaryota</taxon>
        <taxon>Metazoa</taxon>
        <taxon>Spiralia</taxon>
        <taxon>Lophotrochozoa</taxon>
        <taxon>Platyhelminthes</taxon>
        <taxon>Cestoda</taxon>
        <taxon>Eucestoda</taxon>
        <taxon>Diphyllobothriidea</taxon>
        <taxon>Diphyllobothriidae</taxon>
        <taxon>Dibothriocephalus</taxon>
    </lineage>
</organism>
<name>A0A3P7M882_DIBLA</name>
<dbReference type="EMBL" id="UYRU01058738">
    <property type="protein sequence ID" value="VDN14261.1"/>
    <property type="molecule type" value="Genomic_DNA"/>
</dbReference>
<dbReference type="Proteomes" id="UP000281553">
    <property type="component" value="Unassembled WGS sequence"/>
</dbReference>
<gene>
    <name evidence="2" type="ORF">DILT_LOCUS10092</name>
</gene>
<evidence type="ECO:0000313" key="2">
    <source>
        <dbReference type="EMBL" id="VDN14261.1"/>
    </source>
</evidence>
<evidence type="ECO:0000313" key="3">
    <source>
        <dbReference type="Proteomes" id="UP000281553"/>
    </source>
</evidence>
<proteinExistence type="predicted"/>
<protein>
    <submittedName>
        <fullName evidence="2">Uncharacterized protein</fullName>
    </submittedName>
</protein>
<dbReference type="AlphaFoldDB" id="A0A3P7M882"/>
<keyword evidence="3" id="KW-1185">Reference proteome</keyword>
<evidence type="ECO:0000256" key="1">
    <source>
        <dbReference type="SAM" id="MobiDB-lite"/>
    </source>
</evidence>
<dbReference type="OrthoDB" id="10457402at2759"/>
<feature type="compositionally biased region" description="Polar residues" evidence="1">
    <location>
        <begin position="21"/>
        <end position="33"/>
    </location>
</feature>
<accession>A0A3P7M882</accession>